<dbReference type="Gene3D" id="1.10.260.40">
    <property type="entry name" value="lambda repressor-like DNA-binding domains"/>
    <property type="match status" value="1"/>
</dbReference>
<keyword evidence="1" id="KW-0805">Transcription regulation</keyword>
<dbReference type="Proteomes" id="UP000020735">
    <property type="component" value="Unassembled WGS sequence"/>
</dbReference>
<organism evidence="5 6">
    <name type="scientific">Acinetobacter baumannii 99063</name>
    <dbReference type="NCBI Taxonomy" id="1310630"/>
    <lineage>
        <taxon>Bacteria</taxon>
        <taxon>Pseudomonadati</taxon>
        <taxon>Pseudomonadota</taxon>
        <taxon>Gammaproteobacteria</taxon>
        <taxon>Moraxellales</taxon>
        <taxon>Moraxellaceae</taxon>
        <taxon>Acinetobacter</taxon>
        <taxon>Acinetobacter calcoaceticus/baumannii complex</taxon>
    </lineage>
</organism>
<protein>
    <submittedName>
        <fullName evidence="5">C.AhdI domain protein</fullName>
    </submittedName>
</protein>
<dbReference type="CDD" id="cd00093">
    <property type="entry name" value="HTH_XRE"/>
    <property type="match status" value="1"/>
</dbReference>
<evidence type="ECO:0000313" key="6">
    <source>
        <dbReference type="Proteomes" id="UP000020735"/>
    </source>
</evidence>
<dbReference type="PANTHER" id="PTHR46797:SF23">
    <property type="entry name" value="HTH-TYPE TRANSCRIPTIONAL REGULATOR SUTR"/>
    <property type="match status" value="1"/>
</dbReference>
<gene>
    <name evidence="5" type="primary">ahdIC</name>
    <name evidence="5" type="ORF">J529_1932</name>
</gene>
<dbReference type="InterPro" id="IPR050807">
    <property type="entry name" value="TransReg_Diox_bact_type"/>
</dbReference>
<dbReference type="GO" id="GO:0005829">
    <property type="term" value="C:cytosol"/>
    <property type="evidence" value="ECO:0007669"/>
    <property type="project" value="TreeGrafter"/>
</dbReference>
<dbReference type="AlphaFoldDB" id="A0A009SEF5"/>
<dbReference type="EMBL" id="JEXJ01000026">
    <property type="protein sequence ID" value="EXC51400.1"/>
    <property type="molecule type" value="Genomic_DNA"/>
</dbReference>
<dbReference type="PROSITE" id="PS50943">
    <property type="entry name" value="HTH_CROC1"/>
    <property type="match status" value="1"/>
</dbReference>
<keyword evidence="2" id="KW-0238">DNA-binding</keyword>
<dbReference type="PATRIC" id="fig|1310630.3.peg.1888"/>
<dbReference type="SUPFAM" id="SSF47413">
    <property type="entry name" value="lambda repressor-like DNA-binding domains"/>
    <property type="match status" value="1"/>
</dbReference>
<dbReference type="PANTHER" id="PTHR46797">
    <property type="entry name" value="HTH-TYPE TRANSCRIPTIONAL REGULATOR"/>
    <property type="match status" value="1"/>
</dbReference>
<dbReference type="SMART" id="SM00530">
    <property type="entry name" value="HTH_XRE"/>
    <property type="match status" value="1"/>
</dbReference>
<dbReference type="Pfam" id="PF01381">
    <property type="entry name" value="HTH_3"/>
    <property type="match status" value="1"/>
</dbReference>
<dbReference type="InterPro" id="IPR010982">
    <property type="entry name" value="Lambda_DNA-bd_dom_sf"/>
</dbReference>
<name>A0A009SEF5_ACIBA</name>
<dbReference type="GO" id="GO:0003677">
    <property type="term" value="F:DNA binding"/>
    <property type="evidence" value="ECO:0007669"/>
    <property type="project" value="UniProtKB-KW"/>
</dbReference>
<evidence type="ECO:0000256" key="2">
    <source>
        <dbReference type="ARBA" id="ARBA00023125"/>
    </source>
</evidence>
<evidence type="ECO:0000313" key="5">
    <source>
        <dbReference type="EMBL" id="EXC51400.1"/>
    </source>
</evidence>
<comment type="caution">
    <text evidence="5">The sequence shown here is derived from an EMBL/GenBank/DDBJ whole genome shotgun (WGS) entry which is preliminary data.</text>
</comment>
<dbReference type="RefSeq" id="WP_032068308.1">
    <property type="nucleotide sequence ID" value="NZ_JEXJ01000026.1"/>
</dbReference>
<evidence type="ECO:0000259" key="4">
    <source>
        <dbReference type="PROSITE" id="PS50943"/>
    </source>
</evidence>
<reference evidence="5 6" key="1">
    <citation type="submission" date="2014-02" db="EMBL/GenBank/DDBJ databases">
        <title>Comparative genomics and transcriptomics to identify genetic mechanisms underlying the emergence of carbapenem resistant Acinetobacter baumannii (CRAb).</title>
        <authorList>
            <person name="Harris A.D."/>
            <person name="Johnson K.J."/>
            <person name="George J."/>
            <person name="Shefchek K."/>
            <person name="Daugherty S.C."/>
            <person name="Parankush S."/>
            <person name="Sadzewicz L."/>
            <person name="Tallon L."/>
            <person name="Sengamalay N."/>
            <person name="Hazen T.H."/>
            <person name="Rasko D.A."/>
        </authorList>
    </citation>
    <scope>NUCLEOTIDE SEQUENCE [LARGE SCALE GENOMIC DNA]</scope>
    <source>
        <strain evidence="5 6">99063</strain>
    </source>
</reference>
<dbReference type="InterPro" id="IPR001387">
    <property type="entry name" value="Cro/C1-type_HTH"/>
</dbReference>
<evidence type="ECO:0000256" key="3">
    <source>
        <dbReference type="ARBA" id="ARBA00023163"/>
    </source>
</evidence>
<feature type="domain" description="HTH cro/C1-type" evidence="4">
    <location>
        <begin position="14"/>
        <end position="68"/>
    </location>
</feature>
<keyword evidence="3" id="KW-0804">Transcription</keyword>
<accession>A0A009SEF5</accession>
<sequence>MFMSELTIQFGQLVRKYRKERNMSQEQLALLCNMDRSYLGRIERGEVNATLEKIYELATSLNISPKELLPEPKMDHF</sequence>
<proteinExistence type="predicted"/>
<dbReference type="GO" id="GO:0003700">
    <property type="term" value="F:DNA-binding transcription factor activity"/>
    <property type="evidence" value="ECO:0007669"/>
    <property type="project" value="TreeGrafter"/>
</dbReference>
<evidence type="ECO:0000256" key="1">
    <source>
        <dbReference type="ARBA" id="ARBA00023015"/>
    </source>
</evidence>